<dbReference type="CDD" id="cd00293">
    <property type="entry name" value="USP-like"/>
    <property type="match status" value="1"/>
</dbReference>
<comment type="caution">
    <text evidence="2">The sequence shown here is derived from an EMBL/GenBank/DDBJ whole genome shotgun (WGS) entry which is preliminary data.</text>
</comment>
<dbReference type="Proteomes" id="UP000649799">
    <property type="component" value="Unassembled WGS sequence"/>
</dbReference>
<evidence type="ECO:0000313" key="2">
    <source>
        <dbReference type="EMBL" id="NHE57616.1"/>
    </source>
</evidence>
<dbReference type="SUPFAM" id="SSF52402">
    <property type="entry name" value="Adenine nucleotide alpha hydrolases-like"/>
    <property type="match status" value="1"/>
</dbReference>
<sequence>MKKRFIILIDFSIYSNNLIRYACEWGKQVDAELLLVHQTIVLAPSLSDKESRNQIAQHTNNESLRKLKSLAKELISPSIKVSYSVSEKNLLLTLNNLIEEPFDNLIFSGIKGTGMLKRIFLGSVALEIIDKTKNIIVAIPQEISTFSHTKIFVAVTEKYPLNIQELNRLLNFIDKENTNLTFFYLAKPNEKTKDMEKKLRGLEELFADKFVTNFEIYEGSNPFEDIKQVINNRIDEMLIVQKGSRLLTDQLFRRFLINELVYEGQTPLIVLP</sequence>
<evidence type="ECO:0000259" key="1">
    <source>
        <dbReference type="Pfam" id="PF00582"/>
    </source>
</evidence>
<dbReference type="InterPro" id="IPR006016">
    <property type="entry name" value="UspA"/>
</dbReference>
<feature type="domain" description="UspA" evidence="1">
    <location>
        <begin position="3"/>
        <end position="133"/>
    </location>
</feature>
<accession>A0ABX0HBP4</accession>
<organism evidence="2 3">
    <name type="scientific">Cyclobacterium plantarum</name>
    <dbReference type="NCBI Taxonomy" id="2716263"/>
    <lineage>
        <taxon>Bacteria</taxon>
        <taxon>Pseudomonadati</taxon>
        <taxon>Bacteroidota</taxon>
        <taxon>Cytophagia</taxon>
        <taxon>Cytophagales</taxon>
        <taxon>Cyclobacteriaceae</taxon>
        <taxon>Cyclobacterium</taxon>
    </lineage>
</organism>
<dbReference type="RefSeq" id="WP_166147321.1">
    <property type="nucleotide sequence ID" value="NZ_JAANYN010000005.1"/>
</dbReference>
<protein>
    <submittedName>
        <fullName evidence="2">Universal stress protein</fullName>
    </submittedName>
</protein>
<name>A0ABX0HBP4_9BACT</name>
<dbReference type="Pfam" id="PF00582">
    <property type="entry name" value="Usp"/>
    <property type="match status" value="1"/>
</dbReference>
<keyword evidence="3" id="KW-1185">Reference proteome</keyword>
<evidence type="ECO:0000313" key="3">
    <source>
        <dbReference type="Proteomes" id="UP000649799"/>
    </source>
</evidence>
<proteinExistence type="predicted"/>
<reference evidence="2 3" key="1">
    <citation type="submission" date="2020-03" db="EMBL/GenBank/DDBJ databases">
        <title>Cyclobacterium plantarum sp. nov., a marine bacterium isolated from a coastal-marine wetland.</title>
        <authorList>
            <person name="Sanchez-Porro C."/>
            <person name="Ventosa A."/>
            <person name="Amoozegar M."/>
        </authorList>
    </citation>
    <scope>NUCLEOTIDE SEQUENCE [LARGE SCALE GENOMIC DNA]</scope>
    <source>
        <strain evidence="2 3">GBPx2</strain>
    </source>
</reference>
<gene>
    <name evidence="2" type="ORF">G9Q97_12420</name>
</gene>
<dbReference type="Gene3D" id="3.40.50.12370">
    <property type="match status" value="1"/>
</dbReference>
<dbReference type="EMBL" id="JAANYN010000005">
    <property type="protein sequence ID" value="NHE57616.1"/>
    <property type="molecule type" value="Genomic_DNA"/>
</dbReference>